<accession>A0A1R1Y2W4</accession>
<organism evidence="1 2">
    <name type="scientific">Smittium culicis</name>
    <dbReference type="NCBI Taxonomy" id="133412"/>
    <lineage>
        <taxon>Eukaryota</taxon>
        <taxon>Fungi</taxon>
        <taxon>Fungi incertae sedis</taxon>
        <taxon>Zoopagomycota</taxon>
        <taxon>Kickxellomycotina</taxon>
        <taxon>Harpellomycetes</taxon>
        <taxon>Harpellales</taxon>
        <taxon>Legeriomycetaceae</taxon>
        <taxon>Smittium</taxon>
    </lineage>
</organism>
<evidence type="ECO:0000313" key="1">
    <source>
        <dbReference type="EMBL" id="OMJ21086.1"/>
    </source>
</evidence>
<name>A0A1R1Y2W4_9FUNG</name>
<gene>
    <name evidence="1" type="ORF">AYI69_g5970</name>
</gene>
<evidence type="ECO:0000313" key="2">
    <source>
        <dbReference type="Proteomes" id="UP000187429"/>
    </source>
</evidence>
<comment type="caution">
    <text evidence="1">The sequence shown here is derived from an EMBL/GenBank/DDBJ whole genome shotgun (WGS) entry which is preliminary data.</text>
</comment>
<reference evidence="2" key="1">
    <citation type="submission" date="2017-01" db="EMBL/GenBank/DDBJ databases">
        <authorList>
            <person name="Wang Y."/>
            <person name="White M."/>
            <person name="Kvist S."/>
            <person name="Moncalvo J.-M."/>
        </authorList>
    </citation>
    <scope>NUCLEOTIDE SEQUENCE [LARGE SCALE GENOMIC DNA]</scope>
    <source>
        <strain evidence="2">ID-206-W2</strain>
    </source>
</reference>
<dbReference type="AlphaFoldDB" id="A0A1R1Y2W4"/>
<dbReference type="EMBL" id="LSSM01002598">
    <property type="protein sequence ID" value="OMJ21086.1"/>
    <property type="molecule type" value="Genomic_DNA"/>
</dbReference>
<dbReference type="Proteomes" id="UP000187429">
    <property type="component" value="Unassembled WGS sequence"/>
</dbReference>
<keyword evidence="2" id="KW-1185">Reference proteome</keyword>
<proteinExistence type="predicted"/>
<protein>
    <submittedName>
        <fullName evidence="1">Uncharacterized protein</fullName>
    </submittedName>
</protein>
<sequence length="245" mass="28493">MCTSRLVMCDDAFAGVAVPSGNDDIKCAYLLLCWICGWLIAPALEPVTYGWLNDIVDRPLNIELLVFDGFENRFCKKSNHFKPINPERSRRLTIKLAKCSNKKFNDRFQLPINRIERQFQLRRNIRCRELLQVRVLQPVHRHCRKVPVILNHRRARKQHQIDYILVADVPVHIGRRKEDYPQVHARLLDPAIVCRHEMAQICCSHVPLATVIIRTLKLDPLVLPNPIELAEHLPHHILITVRALN</sequence>
<dbReference type="OrthoDB" id="10409600at2759"/>